<proteinExistence type="inferred from homology"/>
<evidence type="ECO:0000256" key="3">
    <source>
        <dbReference type="ARBA" id="ARBA00022801"/>
    </source>
</evidence>
<evidence type="ECO:0000256" key="1">
    <source>
        <dbReference type="ARBA" id="ARBA00022490"/>
    </source>
</evidence>
<evidence type="ECO:0000313" key="9">
    <source>
        <dbReference type="EMBL" id="MCA5892424.1"/>
    </source>
</evidence>
<comment type="subcellular location">
    <subcellularLocation>
        <location evidence="5 6">Cytoplasm</location>
    </subcellularLocation>
</comment>
<feature type="domain" description="OB-fold nucleic acid binding" evidence="8">
    <location>
        <begin position="52"/>
        <end position="145"/>
    </location>
</feature>
<dbReference type="EC" id="3.1.11.6" evidence="5"/>
<dbReference type="HAMAP" id="MF_00378">
    <property type="entry name" value="Exonuc_7_L"/>
    <property type="match status" value="1"/>
</dbReference>
<comment type="caution">
    <text evidence="9">The sequence shown here is derived from an EMBL/GenBank/DDBJ whole genome shotgun (WGS) entry which is preliminary data.</text>
</comment>
<dbReference type="NCBIfam" id="TIGR00237">
    <property type="entry name" value="xseA"/>
    <property type="match status" value="1"/>
</dbReference>
<dbReference type="GO" id="GO:0008855">
    <property type="term" value="F:exodeoxyribonuclease VII activity"/>
    <property type="evidence" value="ECO:0007669"/>
    <property type="project" value="UniProtKB-EC"/>
</dbReference>
<protein>
    <recommendedName>
        <fullName evidence="5">Exodeoxyribonuclease 7 large subunit</fullName>
        <ecNumber evidence="5">3.1.11.6</ecNumber>
    </recommendedName>
    <alternativeName>
        <fullName evidence="5">Exodeoxyribonuclease VII large subunit</fullName>
        <shortName evidence="5">Exonuclease VII large subunit</shortName>
    </alternativeName>
</protein>
<accession>A0ABS7ZBJ9</accession>
<dbReference type="PANTHER" id="PTHR30008:SF0">
    <property type="entry name" value="EXODEOXYRIBONUCLEASE 7 LARGE SUBUNIT"/>
    <property type="match status" value="1"/>
</dbReference>
<evidence type="ECO:0000256" key="4">
    <source>
        <dbReference type="ARBA" id="ARBA00022839"/>
    </source>
</evidence>
<evidence type="ECO:0000256" key="2">
    <source>
        <dbReference type="ARBA" id="ARBA00022722"/>
    </source>
</evidence>
<dbReference type="InterPro" id="IPR020579">
    <property type="entry name" value="Exonuc_VII_lsu_C"/>
</dbReference>
<dbReference type="Proteomes" id="UP001319870">
    <property type="component" value="Unassembled WGS sequence"/>
</dbReference>
<evidence type="ECO:0000259" key="7">
    <source>
        <dbReference type="Pfam" id="PF02601"/>
    </source>
</evidence>
<comment type="subunit">
    <text evidence="5">Heterooligomer composed of large and small subunits.</text>
</comment>
<dbReference type="PANTHER" id="PTHR30008">
    <property type="entry name" value="EXODEOXYRIBONUCLEASE 7 LARGE SUBUNIT"/>
    <property type="match status" value="1"/>
</dbReference>
<dbReference type="Pfam" id="PF13742">
    <property type="entry name" value="tRNA_anti_2"/>
    <property type="match status" value="1"/>
</dbReference>
<dbReference type="InterPro" id="IPR003753">
    <property type="entry name" value="Exonuc_VII_L"/>
</dbReference>
<evidence type="ECO:0000256" key="6">
    <source>
        <dbReference type="RuleBase" id="RU004355"/>
    </source>
</evidence>
<dbReference type="CDD" id="cd04489">
    <property type="entry name" value="ExoVII_LU_OBF"/>
    <property type="match status" value="1"/>
</dbReference>
<keyword evidence="10" id="KW-1185">Reference proteome</keyword>
<dbReference type="InterPro" id="IPR025824">
    <property type="entry name" value="OB-fold_nuc-bd_dom"/>
</dbReference>
<feature type="domain" description="Exonuclease VII large subunit C-terminal" evidence="7">
    <location>
        <begin position="169"/>
        <end position="370"/>
    </location>
</feature>
<dbReference type="EMBL" id="JAIXCQ010000002">
    <property type="protein sequence ID" value="MCA5892424.1"/>
    <property type="molecule type" value="Genomic_DNA"/>
</dbReference>
<evidence type="ECO:0000313" key="10">
    <source>
        <dbReference type="Proteomes" id="UP001319870"/>
    </source>
</evidence>
<evidence type="ECO:0000256" key="5">
    <source>
        <dbReference type="HAMAP-Rule" id="MF_00378"/>
    </source>
</evidence>
<keyword evidence="2 5" id="KW-0540">Nuclease</keyword>
<comment type="function">
    <text evidence="5">Bidirectionally degrades single-stranded DNA into large acid-insoluble oligonucleotides, which are then degraded further into small acid-soluble oligonucleotides.</text>
</comment>
<comment type="catalytic activity">
    <reaction evidence="5 6">
        <text>Exonucleolytic cleavage in either 5'- to 3'- or 3'- to 5'-direction to yield nucleoside 5'-phosphates.</text>
        <dbReference type="EC" id="3.1.11.6"/>
    </reaction>
</comment>
<evidence type="ECO:0000259" key="8">
    <source>
        <dbReference type="Pfam" id="PF13742"/>
    </source>
</evidence>
<organism evidence="9 10">
    <name type="scientific">Isoptericola luteus</name>
    <dbReference type="NCBI Taxonomy" id="2879484"/>
    <lineage>
        <taxon>Bacteria</taxon>
        <taxon>Bacillati</taxon>
        <taxon>Actinomycetota</taxon>
        <taxon>Actinomycetes</taxon>
        <taxon>Micrococcales</taxon>
        <taxon>Promicromonosporaceae</taxon>
        <taxon>Isoptericola</taxon>
    </lineage>
</organism>
<keyword evidence="4 5" id="KW-0269">Exonuclease</keyword>
<dbReference type="Pfam" id="PF02601">
    <property type="entry name" value="Exonuc_VII_L"/>
    <property type="match status" value="1"/>
</dbReference>
<reference evidence="9 10" key="1">
    <citation type="submission" date="2021-09" db="EMBL/GenBank/DDBJ databases">
        <title>Isoptericola luteus sp. nov., a novel bacterium isolated from Harbin, the capital city of Heilongjiang province.</title>
        <authorList>
            <person name="Li J."/>
        </authorList>
    </citation>
    <scope>NUCLEOTIDE SEQUENCE [LARGE SCALE GENOMIC DNA]</scope>
    <source>
        <strain evidence="9 10">NEAU-Y5</strain>
    </source>
</reference>
<gene>
    <name evidence="5 9" type="primary">xseA</name>
    <name evidence="9" type="ORF">LEP48_03530</name>
</gene>
<sequence length="450" mass="49023">MWTTCDGESWSVACGMLDRVTDLHHARADGDPTGPAPLPALARDTTAERPWPVRLLSEKIRDYVARMSPVWVEGQVVEHTYRGRSGMQFLTLRDTDVEASLPVHMLTRAFDGIARKPESGDHVVVQAKPEFWVKTGRMSMRATAIRQVGVGELLARVDQLRRVLAAEGLFDAERKRPLPFLPAVVGLVCGRESKAEHDVVVNARARWPRVRFEIREVAVQGMNAVREVSAAIAELDARPDVDVLVVARGGGSVEDLLPFSNEALVRVAAGCTTPLVSAIGHETDAPLLDLVADYRASTPTDAAKRIVPDVAEERARLTQTRQRMRAAVRARVDREQHGLDALRSRPVLAHPQTVVDVREREVGQHVRHARHLLDAALLRASGEVGRLGAQVRALSPASTLERGYAVVQRADGQVVRAAGDVTAGDALRVRLADGTLEAEVRATSAEASVA</sequence>
<comment type="similarity">
    <text evidence="5 6">Belongs to the XseA family.</text>
</comment>
<keyword evidence="1 5" id="KW-0963">Cytoplasm</keyword>
<name>A0ABS7ZBJ9_9MICO</name>
<keyword evidence="3 5" id="KW-0378">Hydrolase</keyword>